<feature type="compositionally biased region" description="Polar residues" evidence="1">
    <location>
        <begin position="67"/>
        <end position="76"/>
    </location>
</feature>
<protein>
    <submittedName>
        <fullName evidence="2">Uncharacterized protein</fullName>
    </submittedName>
</protein>
<organism evidence="2 3">
    <name type="scientific">Cupriavidus necator</name>
    <name type="common">Alcaligenes eutrophus</name>
    <name type="synonym">Ralstonia eutropha</name>
    <dbReference type="NCBI Taxonomy" id="106590"/>
    <lineage>
        <taxon>Bacteria</taxon>
        <taxon>Pseudomonadati</taxon>
        <taxon>Pseudomonadota</taxon>
        <taxon>Betaproteobacteria</taxon>
        <taxon>Burkholderiales</taxon>
        <taxon>Burkholderiaceae</taxon>
        <taxon>Cupriavidus</taxon>
    </lineage>
</organism>
<evidence type="ECO:0000313" key="2">
    <source>
        <dbReference type="EMBL" id="RCJ05512.1"/>
    </source>
</evidence>
<gene>
    <name evidence="2" type="ORF">DDK22_26295</name>
</gene>
<proteinExistence type="predicted"/>
<reference evidence="2 3" key="1">
    <citation type="submission" date="2018-04" db="EMBL/GenBank/DDBJ databases">
        <title>Cupriavidus necator CR12 genome sequencing and assembly.</title>
        <authorList>
            <person name="Ben Fekih I."/>
            <person name="Mazhar H.S."/>
            <person name="Bello S.K."/>
            <person name="Rensing C."/>
        </authorList>
    </citation>
    <scope>NUCLEOTIDE SEQUENCE [LARGE SCALE GENOMIC DNA]</scope>
    <source>
        <strain evidence="2 3">CR12</strain>
    </source>
</reference>
<dbReference type="EMBL" id="QDHA01000072">
    <property type="protein sequence ID" value="RCJ05512.1"/>
    <property type="molecule type" value="Genomic_DNA"/>
</dbReference>
<feature type="compositionally biased region" description="Pro residues" evidence="1">
    <location>
        <begin position="80"/>
        <end position="95"/>
    </location>
</feature>
<feature type="region of interest" description="Disordered" evidence="1">
    <location>
        <begin position="67"/>
        <end position="95"/>
    </location>
</feature>
<feature type="region of interest" description="Disordered" evidence="1">
    <location>
        <begin position="1"/>
        <end position="21"/>
    </location>
</feature>
<evidence type="ECO:0000256" key="1">
    <source>
        <dbReference type="SAM" id="MobiDB-lite"/>
    </source>
</evidence>
<evidence type="ECO:0000313" key="3">
    <source>
        <dbReference type="Proteomes" id="UP000253501"/>
    </source>
</evidence>
<dbReference type="AlphaFoldDB" id="A0A367PCA9"/>
<dbReference type="Proteomes" id="UP000253501">
    <property type="component" value="Unassembled WGS sequence"/>
</dbReference>
<comment type="caution">
    <text evidence="2">The sequence shown here is derived from an EMBL/GenBank/DDBJ whole genome shotgun (WGS) entry which is preliminary data.</text>
</comment>
<sequence>MARAEPRQASPKRSLERQGAISAAGCCARSASAGSVAPRSTLAVEAIAQRPSNQLGLYNEAATSHRMGNTFGTSVYPQRPASPAPGAPVIPRAQP</sequence>
<name>A0A367PCA9_CUPNE</name>
<accession>A0A367PCA9</accession>